<dbReference type="SUPFAM" id="SSF160148">
    <property type="entry name" value="CPE0013-like"/>
    <property type="match status" value="1"/>
</dbReference>
<name>A0A127BAC7_9EURY</name>
<dbReference type="PANTHER" id="PTHR39450:SF1">
    <property type="entry name" value="DUF1667 DOMAIN-CONTAINING PROTEIN"/>
    <property type="match status" value="1"/>
</dbReference>
<gene>
    <name evidence="1" type="ORF">TQ32_07190</name>
</gene>
<accession>A0A127BAC7</accession>
<dbReference type="Pfam" id="PF07892">
    <property type="entry name" value="DUF1667"/>
    <property type="match status" value="1"/>
</dbReference>
<dbReference type="EMBL" id="CP010835">
    <property type="protein sequence ID" value="AMM54284.1"/>
    <property type="molecule type" value="Genomic_DNA"/>
</dbReference>
<dbReference type="GeneID" id="28491608"/>
<sequence>MGKVYRFTCIVCPLSCTIEVEVENGKVKDVKGYTCPRGKEWAIKEVTNPRRVVMSVIPVEGGKLPTVSVKTEKPVPKDKIPELMKFLAGIKVKPPVKVGDVIAEFEGVRIVATRDA</sequence>
<dbReference type="Gene3D" id="3.10.530.10">
    <property type="entry name" value="CPE0013-like"/>
    <property type="match status" value="1"/>
</dbReference>
<protein>
    <submittedName>
        <fullName evidence="1">Molybdopterin oxidoreductase</fullName>
    </submittedName>
</protein>
<reference evidence="1 2" key="2">
    <citation type="journal article" date="2016" name="Int. J. Syst. Evol. Microbiol.">
        <title>Pyrococcus kukulkanii sp. nov., a hyperthermophilic, piezophilic archaeon isolated from a deep-sea hydrothermal vent.</title>
        <authorList>
            <person name="Callac N."/>
            <person name="Oger P."/>
            <person name="Lesongeur F."/>
            <person name="Rattray J.E."/>
            <person name="Vannier P."/>
            <person name="Michoud G."/>
            <person name="Beauverger M."/>
            <person name="Gayet N."/>
            <person name="Rouxel O."/>
            <person name="Jebbar M."/>
            <person name="Godfroy A."/>
        </authorList>
    </citation>
    <scope>NUCLEOTIDE SEQUENCE [LARGE SCALE GENOMIC DNA]</scope>
    <source>
        <strain evidence="1 2">NCB100</strain>
    </source>
</reference>
<dbReference type="InterPro" id="IPR012460">
    <property type="entry name" value="DUF1667"/>
</dbReference>
<dbReference type="STRING" id="1609559.TQ32_07190"/>
<dbReference type="RefSeq" id="WP_068322869.1">
    <property type="nucleotide sequence ID" value="NZ_CP010835.1"/>
</dbReference>
<dbReference type="KEGG" id="pyc:TQ32_07190"/>
<dbReference type="SUPFAM" id="SSF53706">
    <property type="entry name" value="Formate dehydrogenase/DMSO reductase, domains 1-3"/>
    <property type="match status" value="1"/>
</dbReference>
<evidence type="ECO:0000313" key="2">
    <source>
        <dbReference type="Proteomes" id="UP000070587"/>
    </source>
</evidence>
<reference evidence="2" key="1">
    <citation type="submission" date="2015-02" db="EMBL/GenBank/DDBJ databases">
        <title>Pyrococcus kukulkanii sp. nov., a novel hyperthermophilic archaeon isolated from a deep-sea hydrothermal vent at the Guaymas Basin.</title>
        <authorList>
            <person name="Oger P.M."/>
            <person name="Callac N."/>
            <person name="Jebbar M."/>
            <person name="Godfroy A."/>
        </authorList>
    </citation>
    <scope>NUCLEOTIDE SEQUENCE [LARGE SCALE GENOMIC DNA]</scope>
    <source>
        <strain evidence="2">NCB100</strain>
    </source>
</reference>
<dbReference type="InterPro" id="IPR036593">
    <property type="entry name" value="CPE0013-like_sf"/>
</dbReference>
<organism evidence="1 2">
    <name type="scientific">Pyrococcus kukulkanii</name>
    <dbReference type="NCBI Taxonomy" id="1609559"/>
    <lineage>
        <taxon>Archaea</taxon>
        <taxon>Methanobacteriati</taxon>
        <taxon>Methanobacteriota</taxon>
        <taxon>Thermococci</taxon>
        <taxon>Thermococcales</taxon>
        <taxon>Thermococcaceae</taxon>
        <taxon>Pyrococcus</taxon>
    </lineage>
</organism>
<dbReference type="AlphaFoldDB" id="A0A127BAC7"/>
<dbReference type="Proteomes" id="UP000070587">
    <property type="component" value="Chromosome"/>
</dbReference>
<proteinExistence type="predicted"/>
<evidence type="ECO:0000313" key="1">
    <source>
        <dbReference type="EMBL" id="AMM54284.1"/>
    </source>
</evidence>
<dbReference type="OrthoDB" id="84999at2157"/>
<dbReference type="PANTHER" id="PTHR39450">
    <property type="entry name" value="MOLYBDOPTERIN OXIDOREDUCTASE, 4FE-4S CLUSTER-BINDING SUBUNIT"/>
    <property type="match status" value="1"/>
</dbReference>
<dbReference type="PATRIC" id="fig|1609559.3.peg.1510"/>